<feature type="non-terminal residue" evidence="2">
    <location>
        <position position="58"/>
    </location>
</feature>
<evidence type="ECO:0000256" key="1">
    <source>
        <dbReference type="SAM" id="MobiDB-lite"/>
    </source>
</evidence>
<reference evidence="2 3" key="1">
    <citation type="submission" date="2024-05" db="EMBL/GenBank/DDBJ databases">
        <title>Genome sequencing and assembly of Indian major carp, Cirrhinus mrigala (Hamilton, 1822).</title>
        <authorList>
            <person name="Mohindra V."/>
            <person name="Chowdhury L.M."/>
            <person name="Lal K."/>
            <person name="Jena J.K."/>
        </authorList>
    </citation>
    <scope>NUCLEOTIDE SEQUENCE [LARGE SCALE GENOMIC DNA]</scope>
    <source>
        <strain evidence="2">CM1030</strain>
        <tissue evidence="2">Blood</tissue>
    </source>
</reference>
<comment type="caution">
    <text evidence="2">The sequence shown here is derived from an EMBL/GenBank/DDBJ whole genome shotgun (WGS) entry which is preliminary data.</text>
</comment>
<feature type="non-terminal residue" evidence="2">
    <location>
        <position position="1"/>
    </location>
</feature>
<feature type="region of interest" description="Disordered" evidence="1">
    <location>
        <begin position="1"/>
        <end position="58"/>
    </location>
</feature>
<organism evidence="2 3">
    <name type="scientific">Cirrhinus mrigala</name>
    <name type="common">Mrigala</name>
    <dbReference type="NCBI Taxonomy" id="683832"/>
    <lineage>
        <taxon>Eukaryota</taxon>
        <taxon>Metazoa</taxon>
        <taxon>Chordata</taxon>
        <taxon>Craniata</taxon>
        <taxon>Vertebrata</taxon>
        <taxon>Euteleostomi</taxon>
        <taxon>Actinopterygii</taxon>
        <taxon>Neopterygii</taxon>
        <taxon>Teleostei</taxon>
        <taxon>Ostariophysi</taxon>
        <taxon>Cypriniformes</taxon>
        <taxon>Cyprinidae</taxon>
        <taxon>Labeoninae</taxon>
        <taxon>Labeonini</taxon>
        <taxon>Cirrhinus</taxon>
    </lineage>
</organism>
<keyword evidence="3" id="KW-1185">Reference proteome</keyword>
<feature type="compositionally biased region" description="Basic residues" evidence="1">
    <location>
        <begin position="20"/>
        <end position="40"/>
    </location>
</feature>
<sequence length="58" mass="6582">EQAPSQRHREGVHPGVPRPSRNRIRRGLLSRRSYGHRVRGNPKSTTPRSPQCDANDTV</sequence>
<dbReference type="AlphaFoldDB" id="A0ABD0NW17"/>
<evidence type="ECO:0000313" key="2">
    <source>
        <dbReference type="EMBL" id="KAL0165171.1"/>
    </source>
</evidence>
<evidence type="ECO:0000313" key="3">
    <source>
        <dbReference type="Proteomes" id="UP001529510"/>
    </source>
</evidence>
<feature type="compositionally biased region" description="Polar residues" evidence="1">
    <location>
        <begin position="42"/>
        <end position="58"/>
    </location>
</feature>
<name>A0ABD0NW17_CIRMR</name>
<proteinExistence type="predicted"/>
<accession>A0ABD0NW17</accession>
<dbReference type="Proteomes" id="UP001529510">
    <property type="component" value="Unassembled WGS sequence"/>
</dbReference>
<protein>
    <submittedName>
        <fullName evidence="2">Uncharacterized protein</fullName>
    </submittedName>
</protein>
<dbReference type="EMBL" id="JAMKFB020000020">
    <property type="protein sequence ID" value="KAL0165171.1"/>
    <property type="molecule type" value="Genomic_DNA"/>
</dbReference>
<gene>
    <name evidence="2" type="ORF">M9458_040924</name>
</gene>